<gene>
    <name evidence="2" type="ORF">RFI_07877</name>
</gene>
<dbReference type="Proteomes" id="UP000023152">
    <property type="component" value="Unassembled WGS sequence"/>
</dbReference>
<protein>
    <submittedName>
        <fullName evidence="2">Uncharacterized protein</fullName>
    </submittedName>
</protein>
<accession>X6NVD8</accession>
<evidence type="ECO:0000313" key="2">
    <source>
        <dbReference type="EMBL" id="ETO29247.1"/>
    </source>
</evidence>
<feature type="region of interest" description="Disordered" evidence="1">
    <location>
        <begin position="45"/>
        <end position="70"/>
    </location>
</feature>
<reference evidence="2 3" key="1">
    <citation type="journal article" date="2013" name="Curr. Biol.">
        <title>The Genome of the Foraminiferan Reticulomyxa filosa.</title>
        <authorList>
            <person name="Glockner G."/>
            <person name="Hulsmann N."/>
            <person name="Schleicher M."/>
            <person name="Noegel A.A."/>
            <person name="Eichinger L."/>
            <person name="Gallinger C."/>
            <person name="Pawlowski J."/>
            <person name="Sierra R."/>
            <person name="Euteneuer U."/>
            <person name="Pillet L."/>
            <person name="Moustafa A."/>
            <person name="Platzer M."/>
            <person name="Groth M."/>
            <person name="Szafranski K."/>
            <person name="Schliwa M."/>
        </authorList>
    </citation>
    <scope>NUCLEOTIDE SEQUENCE [LARGE SCALE GENOMIC DNA]</scope>
</reference>
<evidence type="ECO:0000256" key="1">
    <source>
        <dbReference type="SAM" id="MobiDB-lite"/>
    </source>
</evidence>
<dbReference type="EMBL" id="ASPP01006158">
    <property type="protein sequence ID" value="ETO29247.1"/>
    <property type="molecule type" value="Genomic_DNA"/>
</dbReference>
<name>X6NVD8_RETFI</name>
<proteinExistence type="predicted"/>
<evidence type="ECO:0000313" key="3">
    <source>
        <dbReference type="Proteomes" id="UP000023152"/>
    </source>
</evidence>
<keyword evidence="3" id="KW-1185">Reference proteome</keyword>
<comment type="caution">
    <text evidence="2">The sequence shown here is derived from an EMBL/GenBank/DDBJ whole genome shotgun (WGS) entry which is preliminary data.</text>
</comment>
<organism evidence="2 3">
    <name type="scientific">Reticulomyxa filosa</name>
    <dbReference type="NCBI Taxonomy" id="46433"/>
    <lineage>
        <taxon>Eukaryota</taxon>
        <taxon>Sar</taxon>
        <taxon>Rhizaria</taxon>
        <taxon>Retaria</taxon>
        <taxon>Foraminifera</taxon>
        <taxon>Monothalamids</taxon>
        <taxon>Reticulomyxidae</taxon>
        <taxon>Reticulomyxa</taxon>
    </lineage>
</organism>
<sequence>MKKKEDNNTTPLISTSECAIGVNPRYNSQSVDACTLPSAKGTTIWSGTDKKESVQTRTSDSSSSPKCDQDKIAMNKTTKGNVVDTYKCSSSTMKPASSPHAVRIEDFFRRRSWFVLIEKLKQLLATDNTFKSVACYIYGNVDPEIGDGVQHLFEDLVTINLVPCTDSVGYMLHPKASQKVFTR</sequence>
<dbReference type="AlphaFoldDB" id="X6NVD8"/>